<keyword evidence="8" id="KW-1185">Reference proteome</keyword>
<keyword evidence="2" id="KW-0808">Transferase</keyword>
<evidence type="ECO:0000313" key="7">
    <source>
        <dbReference type="EMBL" id="KAF0296395.1"/>
    </source>
</evidence>
<evidence type="ECO:0000256" key="4">
    <source>
        <dbReference type="ARBA" id="ARBA00041833"/>
    </source>
</evidence>
<dbReference type="GO" id="GO:0032981">
    <property type="term" value="P:mitochondrial respiratory chain complex I assembly"/>
    <property type="evidence" value="ECO:0007669"/>
    <property type="project" value="TreeGrafter"/>
</dbReference>
<dbReference type="PANTHER" id="PTHR13090:SF1">
    <property type="entry name" value="ARGININE-HYDROXYLASE NDUFAF5, MITOCHONDRIAL"/>
    <property type="match status" value="1"/>
</dbReference>
<dbReference type="EMBL" id="VIIS01001564">
    <property type="protein sequence ID" value="KAF0296395.1"/>
    <property type="molecule type" value="Genomic_DNA"/>
</dbReference>
<dbReference type="GO" id="GO:0008757">
    <property type="term" value="F:S-adenosylmethionine-dependent methyltransferase activity"/>
    <property type="evidence" value="ECO:0007669"/>
    <property type="project" value="InterPro"/>
</dbReference>
<dbReference type="InterPro" id="IPR013216">
    <property type="entry name" value="Methyltransf_11"/>
</dbReference>
<dbReference type="GO" id="GO:0032259">
    <property type="term" value="P:methylation"/>
    <property type="evidence" value="ECO:0007669"/>
    <property type="project" value="UniProtKB-KW"/>
</dbReference>
<organism evidence="7 8">
    <name type="scientific">Amphibalanus amphitrite</name>
    <name type="common">Striped barnacle</name>
    <name type="synonym">Balanus amphitrite</name>
    <dbReference type="NCBI Taxonomy" id="1232801"/>
    <lineage>
        <taxon>Eukaryota</taxon>
        <taxon>Metazoa</taxon>
        <taxon>Ecdysozoa</taxon>
        <taxon>Arthropoda</taxon>
        <taxon>Crustacea</taxon>
        <taxon>Multicrustacea</taxon>
        <taxon>Cirripedia</taxon>
        <taxon>Thoracica</taxon>
        <taxon>Thoracicalcarea</taxon>
        <taxon>Balanomorpha</taxon>
        <taxon>Balanoidea</taxon>
        <taxon>Balanidae</taxon>
        <taxon>Amphibalaninae</taxon>
        <taxon>Amphibalanus</taxon>
    </lineage>
</organism>
<comment type="caution">
    <text evidence="7">The sequence shown here is derived from an EMBL/GenBank/DDBJ whole genome shotgun (WGS) entry which is preliminary data.</text>
</comment>
<sequence>MVKKVVACEMSSSLLAAAQCLEDVSLQKINFDEEELQLEDSSVDLVTSSLSLHWVNDLPGCFGRVLACLRPDSAFVGAMLGGDTLYQLRCALQLASLERDGGIGVHVSPFVKPQDVVGLLTRAGFTMLTIDVDAITVGYPSMFELMWDLQGMAENNAAVNRTLRLNRDTMLAAAAIYQEMYGSVDEQSGEVSVPATFEVLHFIAWKPGASQPRPLERGSGTVSFKDLGSVIGGAN</sequence>
<name>A0A6A4VQA8_AMPAM</name>
<dbReference type="Proteomes" id="UP000440578">
    <property type="component" value="Unassembled WGS sequence"/>
</dbReference>
<dbReference type="Gene3D" id="3.40.50.150">
    <property type="entry name" value="Vaccinia Virus protein VP39"/>
    <property type="match status" value="1"/>
</dbReference>
<feature type="domain" description="Methyltransferase type 11" evidence="6">
    <location>
        <begin position="3"/>
        <end position="76"/>
    </location>
</feature>
<dbReference type="Pfam" id="PF08241">
    <property type="entry name" value="Methyltransf_11"/>
    <property type="match status" value="1"/>
</dbReference>
<protein>
    <recommendedName>
        <fullName evidence="3">Arginine-hydroxylase NDUFAF5, mitochondrial</fullName>
    </recommendedName>
    <alternativeName>
        <fullName evidence="4">NADH dehydrogenase [ubiquinone] 1 alpha subcomplex assembly factor 5</fullName>
    </alternativeName>
    <alternativeName>
        <fullName evidence="5">Putative methyltransferase NDUFAF5</fullName>
    </alternativeName>
</protein>
<evidence type="ECO:0000256" key="5">
    <source>
        <dbReference type="ARBA" id="ARBA00042549"/>
    </source>
</evidence>
<evidence type="ECO:0000256" key="2">
    <source>
        <dbReference type="ARBA" id="ARBA00022679"/>
    </source>
</evidence>
<dbReference type="AlphaFoldDB" id="A0A6A4VQA8"/>
<dbReference type="PANTHER" id="PTHR13090">
    <property type="entry name" value="ARGININE-HYDROXYLASE NDUFAF5, MITOCHONDRIAL"/>
    <property type="match status" value="1"/>
</dbReference>
<evidence type="ECO:0000313" key="8">
    <source>
        <dbReference type="Proteomes" id="UP000440578"/>
    </source>
</evidence>
<dbReference type="InterPro" id="IPR050602">
    <property type="entry name" value="Malonyl-ACP_OMT"/>
</dbReference>
<gene>
    <name evidence="7" type="primary">ndufaf5_2</name>
    <name evidence="7" type="ORF">FJT64_000563</name>
</gene>
<keyword evidence="1" id="KW-0489">Methyltransferase</keyword>
<accession>A0A6A4VQA8</accession>
<evidence type="ECO:0000256" key="3">
    <source>
        <dbReference type="ARBA" id="ARBA00040937"/>
    </source>
</evidence>
<evidence type="ECO:0000256" key="1">
    <source>
        <dbReference type="ARBA" id="ARBA00022603"/>
    </source>
</evidence>
<dbReference type="OrthoDB" id="16816at2759"/>
<dbReference type="InterPro" id="IPR029063">
    <property type="entry name" value="SAM-dependent_MTases_sf"/>
</dbReference>
<dbReference type="GO" id="GO:0005739">
    <property type="term" value="C:mitochondrion"/>
    <property type="evidence" value="ECO:0007669"/>
    <property type="project" value="TreeGrafter"/>
</dbReference>
<proteinExistence type="predicted"/>
<evidence type="ECO:0000259" key="6">
    <source>
        <dbReference type="Pfam" id="PF08241"/>
    </source>
</evidence>
<reference evidence="7 8" key="1">
    <citation type="submission" date="2019-07" db="EMBL/GenBank/DDBJ databases">
        <title>Draft genome assembly of a fouling barnacle, Amphibalanus amphitrite (Darwin, 1854): The first reference genome for Thecostraca.</title>
        <authorList>
            <person name="Kim W."/>
        </authorList>
    </citation>
    <scope>NUCLEOTIDE SEQUENCE [LARGE SCALE GENOMIC DNA]</scope>
    <source>
        <strain evidence="7">SNU_AA5</strain>
        <tissue evidence="7">Soma without cirri and trophi</tissue>
    </source>
</reference>
<dbReference type="SUPFAM" id="SSF53335">
    <property type="entry name" value="S-adenosyl-L-methionine-dependent methyltransferases"/>
    <property type="match status" value="1"/>
</dbReference>